<dbReference type="RefSeq" id="WP_187783982.1">
    <property type="nucleotide sequence ID" value="NZ_JACTVA010000010.1"/>
</dbReference>
<organism evidence="1 2">
    <name type="scientific">Teichococcus aerophilus</name>
    <dbReference type="NCBI Taxonomy" id="1224513"/>
    <lineage>
        <taxon>Bacteria</taxon>
        <taxon>Pseudomonadati</taxon>
        <taxon>Pseudomonadota</taxon>
        <taxon>Alphaproteobacteria</taxon>
        <taxon>Acetobacterales</taxon>
        <taxon>Roseomonadaceae</taxon>
        <taxon>Roseomonas</taxon>
    </lineage>
</organism>
<dbReference type="EMBL" id="JACTVA010000010">
    <property type="protein sequence ID" value="MBC9206813.1"/>
    <property type="molecule type" value="Genomic_DNA"/>
</dbReference>
<protein>
    <submittedName>
        <fullName evidence="1">Uncharacterized protein</fullName>
    </submittedName>
</protein>
<accession>A0ABR7RK72</accession>
<evidence type="ECO:0000313" key="2">
    <source>
        <dbReference type="Proteomes" id="UP000626026"/>
    </source>
</evidence>
<evidence type="ECO:0000313" key="1">
    <source>
        <dbReference type="EMBL" id="MBC9206813.1"/>
    </source>
</evidence>
<comment type="caution">
    <text evidence="1">The sequence shown here is derived from an EMBL/GenBank/DDBJ whole genome shotgun (WGS) entry which is preliminary data.</text>
</comment>
<proteinExistence type="predicted"/>
<gene>
    <name evidence="1" type="ORF">IBL26_08190</name>
</gene>
<keyword evidence="2" id="KW-1185">Reference proteome</keyword>
<dbReference type="Proteomes" id="UP000626026">
    <property type="component" value="Unassembled WGS sequence"/>
</dbReference>
<name>A0ABR7RK72_9PROT</name>
<sequence length="112" mass="12114">MLAQNVAAVVCRNETWQGRAATEPYECGWAKEAIVFVRALKPPAVPSSVTARVQISADGMHWADEGTRLTFPDNTDAVAFARVAHFGGWLRLAADLPAGAEITLLVTLHLKE</sequence>
<reference evidence="1 2" key="1">
    <citation type="journal article" date="2013" name="Int. J. Syst. Evol. Microbiol.">
        <title>Roseomonas aerophila sp. nov., isolated from air.</title>
        <authorList>
            <person name="Kim S.J."/>
            <person name="Weon H.Y."/>
            <person name="Ahn J.H."/>
            <person name="Hong S.B."/>
            <person name="Seok S.J."/>
            <person name="Whang K.S."/>
            <person name="Kwon S.W."/>
        </authorList>
    </citation>
    <scope>NUCLEOTIDE SEQUENCE [LARGE SCALE GENOMIC DNA]</scope>
    <source>
        <strain evidence="1 2">NBRC 108923</strain>
    </source>
</reference>